<comment type="caution">
    <text evidence="1">The sequence shown here is derived from an EMBL/GenBank/DDBJ whole genome shotgun (WGS) entry which is preliminary data.</text>
</comment>
<name>A0ABS9SLL2_9BACT</name>
<sequence>MSDGSAMRLTVARYYTPIGRSIQKPYTNGKKVYMDEVWARYASGQLYYADSNKINNGKAYKTHGGRTVYGSGGIMPDIFVGLDTSSYSREINKILLNGSFNNFIFHYYLDNKKILDPYPNPQVYTKDFDPAKDMWTQFTTWAKKDTVNLSGVPAFEKERLEDRMEAQLARFKWRDSGFYQVINLRDTVVLRAIQELEK</sequence>
<keyword evidence="2" id="KW-1185">Reference proteome</keyword>
<accession>A0ABS9SLL2</accession>
<evidence type="ECO:0008006" key="3">
    <source>
        <dbReference type="Google" id="ProtNLM"/>
    </source>
</evidence>
<protein>
    <recommendedName>
        <fullName evidence="3">Tail specific protease domain-containing protein</fullName>
    </recommendedName>
</protein>
<dbReference type="RefSeq" id="WP_240830982.1">
    <property type="nucleotide sequence ID" value="NZ_JAKWBL010000003.1"/>
</dbReference>
<reference evidence="1 2" key="1">
    <citation type="submission" date="2022-02" db="EMBL/GenBank/DDBJ databases">
        <authorList>
            <person name="Min J."/>
        </authorList>
    </citation>
    <scope>NUCLEOTIDE SEQUENCE [LARGE SCALE GENOMIC DNA]</scope>
    <source>
        <strain evidence="1 2">GR10-1</strain>
    </source>
</reference>
<dbReference type="Proteomes" id="UP001202248">
    <property type="component" value="Unassembled WGS sequence"/>
</dbReference>
<proteinExistence type="predicted"/>
<gene>
    <name evidence="1" type="ORF">MKP09_15830</name>
</gene>
<evidence type="ECO:0000313" key="2">
    <source>
        <dbReference type="Proteomes" id="UP001202248"/>
    </source>
</evidence>
<organism evidence="1 2">
    <name type="scientific">Niabella ginsengisoli</name>
    <dbReference type="NCBI Taxonomy" id="522298"/>
    <lineage>
        <taxon>Bacteria</taxon>
        <taxon>Pseudomonadati</taxon>
        <taxon>Bacteroidota</taxon>
        <taxon>Chitinophagia</taxon>
        <taxon>Chitinophagales</taxon>
        <taxon>Chitinophagaceae</taxon>
        <taxon>Niabella</taxon>
    </lineage>
</organism>
<evidence type="ECO:0000313" key="1">
    <source>
        <dbReference type="EMBL" id="MCH5599272.1"/>
    </source>
</evidence>
<dbReference type="EMBL" id="JAKWBL010000003">
    <property type="protein sequence ID" value="MCH5599272.1"/>
    <property type="molecule type" value="Genomic_DNA"/>
</dbReference>